<evidence type="ECO:0000313" key="11">
    <source>
        <dbReference type="EMBL" id="SQC01663.1"/>
    </source>
</evidence>
<dbReference type="GeneID" id="55565486"/>
<dbReference type="PANTHER" id="PTHR30570">
    <property type="entry name" value="PERIPLASMIC PHOSPHATE BINDING COMPONENT OF PHOSPHATE ABC TRANSPORTER"/>
    <property type="match status" value="1"/>
</dbReference>
<evidence type="ECO:0000256" key="4">
    <source>
        <dbReference type="ARBA" id="ARBA00022475"/>
    </source>
</evidence>
<dbReference type="EMBL" id="UASJ01000009">
    <property type="protein sequence ID" value="SQC01663.1"/>
    <property type="molecule type" value="Genomic_DNA"/>
</dbReference>
<dbReference type="RefSeq" id="WP_004007090.1">
    <property type="nucleotide sequence ID" value="NZ_CP068112.1"/>
</dbReference>
<evidence type="ECO:0000256" key="5">
    <source>
        <dbReference type="ARBA" id="ARBA00022729"/>
    </source>
</evidence>
<organism evidence="11 13">
    <name type="scientific">Mobiluncus curtisii</name>
    <dbReference type="NCBI Taxonomy" id="2051"/>
    <lineage>
        <taxon>Bacteria</taxon>
        <taxon>Bacillati</taxon>
        <taxon>Actinomycetota</taxon>
        <taxon>Actinomycetes</taxon>
        <taxon>Actinomycetales</taxon>
        <taxon>Actinomycetaceae</taxon>
        <taxon>Mobiluncus</taxon>
    </lineage>
</organism>
<dbReference type="GO" id="GO:0006817">
    <property type="term" value="P:phosphate ion transport"/>
    <property type="evidence" value="ECO:0007669"/>
    <property type="project" value="UniProtKB-UniRule"/>
</dbReference>
<comment type="similarity">
    <text evidence="2 7">Belongs to the PstS family.</text>
</comment>
<keyword evidence="4" id="KW-1003">Cell membrane</keyword>
<evidence type="ECO:0000256" key="3">
    <source>
        <dbReference type="ARBA" id="ARBA00022448"/>
    </source>
</evidence>
<dbReference type="AlphaFoldDB" id="A0A2X3BLZ0"/>
<dbReference type="NCBIfam" id="TIGR02136">
    <property type="entry name" value="ptsS_2"/>
    <property type="match status" value="1"/>
</dbReference>
<comment type="subcellular location">
    <subcellularLocation>
        <location evidence="1">Cell membrane</location>
    </subcellularLocation>
</comment>
<keyword evidence="3 7" id="KW-0813">Transport</keyword>
<dbReference type="EMBL" id="UASJ01000009">
    <property type="protein sequence ID" value="SQC01671.1"/>
    <property type="molecule type" value="Genomic_DNA"/>
</dbReference>
<dbReference type="GO" id="GO:0005886">
    <property type="term" value="C:plasma membrane"/>
    <property type="evidence" value="ECO:0007669"/>
    <property type="project" value="UniProtKB-SubCell"/>
</dbReference>
<dbReference type="OMA" id="IQLYGRN"/>
<dbReference type="InterPro" id="IPR024370">
    <property type="entry name" value="PBP_domain"/>
</dbReference>
<evidence type="ECO:0000313" key="13">
    <source>
        <dbReference type="Proteomes" id="UP000250245"/>
    </source>
</evidence>
<evidence type="ECO:0000256" key="2">
    <source>
        <dbReference type="ARBA" id="ARBA00008725"/>
    </source>
</evidence>
<feature type="compositionally biased region" description="Polar residues" evidence="8">
    <location>
        <begin position="29"/>
        <end position="42"/>
    </location>
</feature>
<dbReference type="InterPro" id="IPR050811">
    <property type="entry name" value="Phosphate_ABC_transporter"/>
</dbReference>
<protein>
    <recommendedName>
        <fullName evidence="7">Phosphate-binding protein</fullName>
    </recommendedName>
</protein>
<dbReference type="EMBL" id="UASJ01000001">
    <property type="protein sequence ID" value="SQB64868.1"/>
    <property type="molecule type" value="Genomic_DNA"/>
</dbReference>
<sequence length="308" mass="31653">MKISRIGAIFGAGLLSMSLLTGCEGGGNQTASGTDAESSAAPSTLSGTVTGSGSSALLPLAKAAAEAFMQDNPDVTVTMNGGGSGEGLKQVAAGSVNIGNSDVFAGEKLDTTQAADLVDHKVCTITMAPVVNKDLGVTNLTTAQLTDVFTGKTTNWKEVGGPDEKIVLVTRPSSSGTRALFKTWALGGAEEASNQSLETDDSGTLLQTVSQNKGAIGYVALSYLVGKDEVQPVAIDGVKPTLENTYSGKYKVWGYEHMYTKGNPDAVTKAFLDYMMGDKFAADLEKMGYGVSSKMSAQAAASHPDPAA</sequence>
<dbReference type="Pfam" id="PF12849">
    <property type="entry name" value="PBP_like_2"/>
    <property type="match status" value="1"/>
</dbReference>
<dbReference type="PROSITE" id="PS51257">
    <property type="entry name" value="PROKAR_LIPOPROTEIN"/>
    <property type="match status" value="1"/>
</dbReference>
<feature type="domain" description="PBP" evidence="9">
    <location>
        <begin position="39"/>
        <end position="278"/>
    </location>
</feature>
<name>A0A2X3BLZ0_9ACTO</name>
<feature type="region of interest" description="Disordered" evidence="8">
    <location>
        <begin position="26"/>
        <end position="47"/>
    </location>
</feature>
<evidence type="ECO:0000313" key="10">
    <source>
        <dbReference type="EMBL" id="SQB64868.1"/>
    </source>
</evidence>
<dbReference type="SUPFAM" id="SSF53850">
    <property type="entry name" value="Periplasmic binding protein-like II"/>
    <property type="match status" value="1"/>
</dbReference>
<keyword evidence="7" id="KW-0592">Phosphate transport</keyword>
<comment type="function">
    <text evidence="7">Involved in the system for phosphate transport across the cytoplasmic membrane.</text>
</comment>
<keyword evidence="6" id="KW-0472">Membrane</keyword>
<reference evidence="11 13" key="1">
    <citation type="submission" date="2018-06" db="EMBL/GenBank/DDBJ databases">
        <authorList>
            <consortium name="Pathogen Informatics"/>
            <person name="Doyle S."/>
        </authorList>
    </citation>
    <scope>NUCLEOTIDE SEQUENCE [LARGE SCALE GENOMIC DNA]</scope>
    <source>
        <strain evidence="11 13">NCTC11820</strain>
    </source>
</reference>
<dbReference type="CDD" id="cd13653">
    <property type="entry name" value="PBP2_phosphate_like_1"/>
    <property type="match status" value="1"/>
</dbReference>
<gene>
    <name evidence="11" type="primary">pstS_2</name>
    <name evidence="10" type="synonym">pstS_1</name>
    <name evidence="12" type="synonym">pstS_3</name>
    <name evidence="10" type="ORF">NCTC11820_01222</name>
    <name evidence="11" type="ORF">NCTC11820_02055</name>
    <name evidence="12" type="ORF">NCTC11820_02063</name>
</gene>
<evidence type="ECO:0000256" key="8">
    <source>
        <dbReference type="SAM" id="MobiDB-lite"/>
    </source>
</evidence>
<accession>A0A2X3BLZ0</accession>
<dbReference type="Gene3D" id="3.40.190.10">
    <property type="entry name" value="Periplasmic binding protein-like II"/>
    <property type="match status" value="2"/>
</dbReference>
<evidence type="ECO:0000313" key="12">
    <source>
        <dbReference type="EMBL" id="SQC01671.1"/>
    </source>
</evidence>
<evidence type="ECO:0000256" key="6">
    <source>
        <dbReference type="ARBA" id="ARBA00023136"/>
    </source>
</evidence>
<dbReference type="Proteomes" id="UP000250245">
    <property type="component" value="Unassembled WGS sequence"/>
</dbReference>
<evidence type="ECO:0000259" key="9">
    <source>
        <dbReference type="Pfam" id="PF12849"/>
    </source>
</evidence>
<keyword evidence="5" id="KW-0732">Signal</keyword>
<proteinExistence type="inferred from homology"/>
<evidence type="ECO:0000256" key="1">
    <source>
        <dbReference type="ARBA" id="ARBA00004236"/>
    </source>
</evidence>
<evidence type="ECO:0000256" key="7">
    <source>
        <dbReference type="RuleBase" id="RU367119"/>
    </source>
</evidence>
<dbReference type="InterPro" id="IPR011862">
    <property type="entry name" value="Phos-bd"/>
</dbReference>
<dbReference type="GO" id="GO:0042301">
    <property type="term" value="F:phosphate ion binding"/>
    <property type="evidence" value="ECO:0007669"/>
    <property type="project" value="UniProtKB-UniRule"/>
</dbReference>
<dbReference type="PANTHER" id="PTHR30570:SF4">
    <property type="entry name" value="PHOSPHATE-BINDING PROTEIN PSTS 1"/>
    <property type="match status" value="1"/>
</dbReference>